<gene>
    <name evidence="6" type="ORF">Daus18300_010244</name>
</gene>
<keyword evidence="7" id="KW-1185">Reference proteome</keyword>
<dbReference type="InterPro" id="IPR050121">
    <property type="entry name" value="Cytochrome_P450_monoxygenase"/>
</dbReference>
<accession>A0ABR3WBK0</accession>
<dbReference type="PANTHER" id="PTHR24305:SF96">
    <property type="entry name" value="CYTOCHROME P450 MONOOXYGENASE STCB-RELATED"/>
    <property type="match status" value="1"/>
</dbReference>
<keyword evidence="3" id="KW-0479">Metal-binding</keyword>
<dbReference type="PANTHER" id="PTHR24305">
    <property type="entry name" value="CYTOCHROME P450"/>
    <property type="match status" value="1"/>
</dbReference>
<evidence type="ECO:0000256" key="1">
    <source>
        <dbReference type="ARBA" id="ARBA00010617"/>
    </source>
</evidence>
<evidence type="ECO:0008006" key="8">
    <source>
        <dbReference type="Google" id="ProtNLM"/>
    </source>
</evidence>
<comment type="similarity">
    <text evidence="1">Belongs to the cytochrome P450 family.</text>
</comment>
<keyword evidence="5" id="KW-0408">Iron</keyword>
<proteinExistence type="inferred from homology"/>
<evidence type="ECO:0000313" key="7">
    <source>
        <dbReference type="Proteomes" id="UP001583177"/>
    </source>
</evidence>
<dbReference type="Gene3D" id="1.10.630.10">
    <property type="entry name" value="Cytochrome P450"/>
    <property type="match status" value="1"/>
</dbReference>
<dbReference type="InterPro" id="IPR001128">
    <property type="entry name" value="Cyt_P450"/>
</dbReference>
<comment type="caution">
    <text evidence="6">The sequence shown here is derived from an EMBL/GenBank/DDBJ whole genome shotgun (WGS) entry which is preliminary data.</text>
</comment>
<evidence type="ECO:0000313" key="6">
    <source>
        <dbReference type="EMBL" id="KAL1857604.1"/>
    </source>
</evidence>
<name>A0ABR3WBK0_9PEZI</name>
<dbReference type="Proteomes" id="UP001583177">
    <property type="component" value="Unassembled WGS sequence"/>
</dbReference>
<sequence length="167" mass="18765">MAIDTIGELSLGESFRTLESGGFRDTTDVVRKNIQFAEDSLKRYQKLVEKHLENPPPTLFTKLFKGEEEEILAMKEIRDEAKIYILAGSDTTALTLTYLVWAVCRDSAIRVRLAGELANLPAGFGDAELRHLPYLNQVIDESLPLTVGDTDEGHEGRFHALGRRFSR</sequence>
<evidence type="ECO:0000256" key="2">
    <source>
        <dbReference type="ARBA" id="ARBA00022617"/>
    </source>
</evidence>
<evidence type="ECO:0000256" key="3">
    <source>
        <dbReference type="ARBA" id="ARBA00022723"/>
    </source>
</evidence>
<evidence type="ECO:0000256" key="5">
    <source>
        <dbReference type="ARBA" id="ARBA00023004"/>
    </source>
</evidence>
<keyword evidence="4" id="KW-0560">Oxidoreductase</keyword>
<dbReference type="InterPro" id="IPR036396">
    <property type="entry name" value="Cyt_P450_sf"/>
</dbReference>
<evidence type="ECO:0000256" key="4">
    <source>
        <dbReference type="ARBA" id="ARBA00023002"/>
    </source>
</evidence>
<reference evidence="6 7" key="1">
    <citation type="journal article" date="2024" name="IMA Fungus">
        <title>IMA Genome - F19 : A genome assembly and annotation guide to empower mycologists, including annotated draft genome sequences of Ceratocystis pirilliformis, Diaporthe australafricana, Fusarium ophioides, Paecilomyces lecythidis, and Sporothrix stenoceras.</title>
        <authorList>
            <person name="Aylward J."/>
            <person name="Wilson A.M."/>
            <person name="Visagie C.M."/>
            <person name="Spraker J."/>
            <person name="Barnes I."/>
            <person name="Buitendag C."/>
            <person name="Ceriani C."/>
            <person name="Del Mar Angel L."/>
            <person name="du Plessis D."/>
            <person name="Fuchs T."/>
            <person name="Gasser K."/>
            <person name="Kramer D."/>
            <person name="Li W."/>
            <person name="Munsamy K."/>
            <person name="Piso A."/>
            <person name="Price J.L."/>
            <person name="Sonnekus B."/>
            <person name="Thomas C."/>
            <person name="van der Nest A."/>
            <person name="van Dijk A."/>
            <person name="van Heerden A."/>
            <person name="van Vuuren N."/>
            <person name="Yilmaz N."/>
            <person name="Duong T.A."/>
            <person name="van der Merwe N.A."/>
            <person name="Wingfield M.J."/>
            <person name="Wingfield B.D."/>
        </authorList>
    </citation>
    <scope>NUCLEOTIDE SEQUENCE [LARGE SCALE GENOMIC DNA]</scope>
    <source>
        <strain evidence="6 7">CMW 18300</strain>
    </source>
</reference>
<protein>
    <recommendedName>
        <fullName evidence="8">Cytochrome P450</fullName>
    </recommendedName>
</protein>
<organism evidence="6 7">
    <name type="scientific">Diaporthe australafricana</name>
    <dbReference type="NCBI Taxonomy" id="127596"/>
    <lineage>
        <taxon>Eukaryota</taxon>
        <taxon>Fungi</taxon>
        <taxon>Dikarya</taxon>
        <taxon>Ascomycota</taxon>
        <taxon>Pezizomycotina</taxon>
        <taxon>Sordariomycetes</taxon>
        <taxon>Sordariomycetidae</taxon>
        <taxon>Diaporthales</taxon>
        <taxon>Diaporthaceae</taxon>
        <taxon>Diaporthe</taxon>
    </lineage>
</organism>
<dbReference type="EMBL" id="JAWRVE010000111">
    <property type="protein sequence ID" value="KAL1857604.1"/>
    <property type="molecule type" value="Genomic_DNA"/>
</dbReference>
<dbReference type="Pfam" id="PF00067">
    <property type="entry name" value="p450"/>
    <property type="match status" value="1"/>
</dbReference>
<keyword evidence="2" id="KW-0349">Heme</keyword>
<dbReference type="SUPFAM" id="SSF48264">
    <property type="entry name" value="Cytochrome P450"/>
    <property type="match status" value="1"/>
</dbReference>